<dbReference type="Gene3D" id="3.40.30.10">
    <property type="entry name" value="Glutaredoxin"/>
    <property type="match status" value="1"/>
</dbReference>
<dbReference type="VEuPathDB" id="TrichDB:TVAG_372210"/>
<proteinExistence type="predicted"/>
<dbReference type="OrthoDB" id="10264505at2759"/>
<accession>A2FJW9</accession>
<evidence type="ECO:0008006" key="3">
    <source>
        <dbReference type="Google" id="ProtNLM"/>
    </source>
</evidence>
<dbReference type="SUPFAM" id="SSF52833">
    <property type="entry name" value="Thioredoxin-like"/>
    <property type="match status" value="1"/>
</dbReference>
<dbReference type="Proteomes" id="UP000001542">
    <property type="component" value="Unassembled WGS sequence"/>
</dbReference>
<evidence type="ECO:0000313" key="1">
    <source>
        <dbReference type="EMBL" id="EAX94795.1"/>
    </source>
</evidence>
<keyword evidence="2" id="KW-1185">Reference proteome</keyword>
<reference evidence="1" key="1">
    <citation type="submission" date="2006-10" db="EMBL/GenBank/DDBJ databases">
        <authorList>
            <person name="Amadeo P."/>
            <person name="Zhao Q."/>
            <person name="Wortman J."/>
            <person name="Fraser-Liggett C."/>
            <person name="Carlton J."/>
        </authorList>
    </citation>
    <scope>NUCLEOTIDE SEQUENCE</scope>
    <source>
        <strain evidence="1">G3</strain>
    </source>
</reference>
<organism evidence="1 2">
    <name type="scientific">Trichomonas vaginalis (strain ATCC PRA-98 / G3)</name>
    <dbReference type="NCBI Taxonomy" id="412133"/>
    <lineage>
        <taxon>Eukaryota</taxon>
        <taxon>Metamonada</taxon>
        <taxon>Parabasalia</taxon>
        <taxon>Trichomonadida</taxon>
        <taxon>Trichomonadidae</taxon>
        <taxon>Trichomonas</taxon>
    </lineage>
</organism>
<protein>
    <recommendedName>
        <fullName evidence="3">Thioredoxin domain-containing protein</fullName>
    </recommendedName>
</protein>
<gene>
    <name evidence="1" type="ORF">TVAG_372210</name>
</gene>
<dbReference type="RefSeq" id="XP_001307725.1">
    <property type="nucleotide sequence ID" value="XM_001307724.1"/>
</dbReference>
<dbReference type="InterPro" id="IPR036249">
    <property type="entry name" value="Thioredoxin-like_sf"/>
</dbReference>
<dbReference type="AlphaFoldDB" id="A2FJW9"/>
<dbReference type="SMR" id="A2FJW9"/>
<dbReference type="VEuPathDB" id="TrichDB:TVAGG3_0348090"/>
<sequence length="154" mass="18230">MFLLFSLWLTFADCRRKKKPESTSVDDEPNKYQPEFGKVWHPNPKRFWHYIGRERHALVAFVQKDDPGRQLAAVFEQIQEMIDPSKLNLVVGETFQIGQIIEDQGITEFPTIVFFRSYMKKWSTKYEGIPSAKAITKWANEQIRELDEWENSED</sequence>
<dbReference type="KEGG" id="tva:4752541"/>
<dbReference type="InParanoid" id="A2FJW9"/>
<name>A2FJW9_TRIV3</name>
<evidence type="ECO:0000313" key="2">
    <source>
        <dbReference type="Proteomes" id="UP000001542"/>
    </source>
</evidence>
<reference evidence="1" key="2">
    <citation type="journal article" date="2007" name="Science">
        <title>Draft genome sequence of the sexually transmitted pathogen Trichomonas vaginalis.</title>
        <authorList>
            <person name="Carlton J.M."/>
            <person name="Hirt R.P."/>
            <person name="Silva J.C."/>
            <person name="Delcher A.L."/>
            <person name="Schatz M."/>
            <person name="Zhao Q."/>
            <person name="Wortman J.R."/>
            <person name="Bidwell S.L."/>
            <person name="Alsmark U.C.M."/>
            <person name="Besteiro S."/>
            <person name="Sicheritz-Ponten T."/>
            <person name="Noel C.J."/>
            <person name="Dacks J.B."/>
            <person name="Foster P.G."/>
            <person name="Simillion C."/>
            <person name="Van de Peer Y."/>
            <person name="Miranda-Saavedra D."/>
            <person name="Barton G.J."/>
            <person name="Westrop G.D."/>
            <person name="Mueller S."/>
            <person name="Dessi D."/>
            <person name="Fiori P.L."/>
            <person name="Ren Q."/>
            <person name="Paulsen I."/>
            <person name="Zhang H."/>
            <person name="Bastida-Corcuera F.D."/>
            <person name="Simoes-Barbosa A."/>
            <person name="Brown M.T."/>
            <person name="Hayes R.D."/>
            <person name="Mukherjee M."/>
            <person name="Okumura C.Y."/>
            <person name="Schneider R."/>
            <person name="Smith A.J."/>
            <person name="Vanacova S."/>
            <person name="Villalvazo M."/>
            <person name="Haas B.J."/>
            <person name="Pertea M."/>
            <person name="Feldblyum T.V."/>
            <person name="Utterback T.R."/>
            <person name="Shu C.L."/>
            <person name="Osoegawa K."/>
            <person name="de Jong P.J."/>
            <person name="Hrdy I."/>
            <person name="Horvathova L."/>
            <person name="Zubacova Z."/>
            <person name="Dolezal P."/>
            <person name="Malik S.B."/>
            <person name="Logsdon J.M. Jr."/>
            <person name="Henze K."/>
            <person name="Gupta A."/>
            <person name="Wang C.C."/>
            <person name="Dunne R.L."/>
            <person name="Upcroft J.A."/>
            <person name="Upcroft P."/>
            <person name="White O."/>
            <person name="Salzberg S.L."/>
            <person name="Tang P."/>
            <person name="Chiu C.-H."/>
            <person name="Lee Y.-S."/>
            <person name="Embley T.M."/>
            <person name="Coombs G.H."/>
            <person name="Mottram J.C."/>
            <person name="Tachezy J."/>
            <person name="Fraser-Liggett C.M."/>
            <person name="Johnson P.J."/>
        </authorList>
    </citation>
    <scope>NUCLEOTIDE SEQUENCE [LARGE SCALE GENOMIC DNA]</scope>
    <source>
        <strain evidence="1">G3</strain>
    </source>
</reference>
<dbReference type="EMBL" id="DS113837">
    <property type="protein sequence ID" value="EAX94795.1"/>
    <property type="molecule type" value="Genomic_DNA"/>
</dbReference>